<evidence type="ECO:0000313" key="2">
    <source>
        <dbReference type="Proteomes" id="UP001597541"/>
    </source>
</evidence>
<proteinExistence type="predicted"/>
<reference evidence="2" key="1">
    <citation type="journal article" date="2019" name="Int. J. Syst. Evol. Microbiol.">
        <title>The Global Catalogue of Microorganisms (GCM) 10K type strain sequencing project: providing services to taxonomists for standard genome sequencing and annotation.</title>
        <authorList>
            <consortium name="The Broad Institute Genomics Platform"/>
            <consortium name="The Broad Institute Genome Sequencing Center for Infectious Disease"/>
            <person name="Wu L."/>
            <person name="Ma J."/>
        </authorList>
    </citation>
    <scope>NUCLEOTIDE SEQUENCE [LARGE SCALE GENOMIC DNA]</scope>
    <source>
        <strain evidence="2">KCTC 3950</strain>
    </source>
</reference>
<name>A0ABW5P6Q4_9BACL</name>
<keyword evidence="2" id="KW-1185">Reference proteome</keyword>
<gene>
    <name evidence="1" type="ORF">ACFSUF_00395</name>
</gene>
<evidence type="ECO:0000313" key="1">
    <source>
        <dbReference type="EMBL" id="MFD2610875.1"/>
    </source>
</evidence>
<dbReference type="Pfam" id="PF14169">
    <property type="entry name" value="YdjO"/>
    <property type="match status" value="1"/>
</dbReference>
<dbReference type="InterPro" id="IPR025916">
    <property type="entry name" value="YdjO"/>
</dbReference>
<protein>
    <submittedName>
        <fullName evidence="1">Cold-shock protein</fullName>
    </submittedName>
</protein>
<comment type="caution">
    <text evidence="1">The sequence shown here is derived from an EMBL/GenBank/DDBJ whole genome shotgun (WGS) entry which is preliminary data.</text>
</comment>
<dbReference type="Proteomes" id="UP001597541">
    <property type="component" value="Unassembled WGS sequence"/>
</dbReference>
<sequence length="76" mass="8626">MYNKRIPLEDLVHENTKIWSCVTEGCSGWMRDNFAFDTVPTCHQCHASMVSSEKMLPALTNSNKDVKALKRGIQIV</sequence>
<dbReference type="EMBL" id="JBHUME010000002">
    <property type="protein sequence ID" value="MFD2610875.1"/>
    <property type="molecule type" value="Genomic_DNA"/>
</dbReference>
<dbReference type="RefSeq" id="WP_377599013.1">
    <property type="nucleotide sequence ID" value="NZ_JBHUME010000002.1"/>
</dbReference>
<accession>A0ABW5P6Q4</accession>
<organism evidence="1 2">
    <name type="scientific">Paenibacillus gansuensis</name>
    <dbReference type="NCBI Taxonomy" id="306542"/>
    <lineage>
        <taxon>Bacteria</taxon>
        <taxon>Bacillati</taxon>
        <taxon>Bacillota</taxon>
        <taxon>Bacilli</taxon>
        <taxon>Bacillales</taxon>
        <taxon>Paenibacillaceae</taxon>
        <taxon>Paenibacillus</taxon>
    </lineage>
</organism>